<dbReference type="Pfam" id="PF00756">
    <property type="entry name" value="Esterase"/>
    <property type="match status" value="1"/>
</dbReference>
<dbReference type="PANTHER" id="PTHR40841:SF2">
    <property type="entry name" value="SIDEROPHORE-DEGRADING ESTERASE (EUROFUNG)"/>
    <property type="match status" value="1"/>
</dbReference>
<organism evidence="3 4">
    <name type="scientific">Cyphellophora europaea (strain CBS 101466)</name>
    <name type="common">Phialophora europaea</name>
    <dbReference type="NCBI Taxonomy" id="1220924"/>
    <lineage>
        <taxon>Eukaryota</taxon>
        <taxon>Fungi</taxon>
        <taxon>Dikarya</taxon>
        <taxon>Ascomycota</taxon>
        <taxon>Pezizomycotina</taxon>
        <taxon>Eurotiomycetes</taxon>
        <taxon>Chaetothyriomycetidae</taxon>
        <taxon>Chaetothyriales</taxon>
        <taxon>Cyphellophoraceae</taxon>
        <taxon>Cyphellophora</taxon>
    </lineage>
</organism>
<dbReference type="GO" id="GO:0016788">
    <property type="term" value="F:hydrolase activity, acting on ester bonds"/>
    <property type="evidence" value="ECO:0007669"/>
    <property type="project" value="TreeGrafter"/>
</dbReference>
<dbReference type="VEuPathDB" id="FungiDB:HMPREF1541_09901"/>
<keyword evidence="4" id="KW-1185">Reference proteome</keyword>
<dbReference type="Proteomes" id="UP000030752">
    <property type="component" value="Unassembled WGS sequence"/>
</dbReference>
<dbReference type="EMBL" id="KB822713">
    <property type="protein sequence ID" value="ETN45025.1"/>
    <property type="molecule type" value="Genomic_DNA"/>
</dbReference>
<dbReference type="InterPro" id="IPR029058">
    <property type="entry name" value="AB_hydrolase_fold"/>
</dbReference>
<dbReference type="PANTHER" id="PTHR40841">
    <property type="entry name" value="SIDEROPHORE TRIACETYLFUSARININE C ESTERASE"/>
    <property type="match status" value="1"/>
</dbReference>
<gene>
    <name evidence="3" type="ORF">HMPREF1541_09901</name>
</gene>
<evidence type="ECO:0000256" key="2">
    <source>
        <dbReference type="ARBA" id="ARBA00022801"/>
    </source>
</evidence>
<accession>W2S8R6</accession>
<dbReference type="HOGENOM" id="CLU_039834_3_0_1"/>
<reference evidence="3 4" key="1">
    <citation type="submission" date="2013-03" db="EMBL/GenBank/DDBJ databases">
        <title>The Genome Sequence of Phialophora europaea CBS 101466.</title>
        <authorList>
            <consortium name="The Broad Institute Genomics Platform"/>
            <person name="Cuomo C."/>
            <person name="de Hoog S."/>
            <person name="Gorbushina A."/>
            <person name="Walker B."/>
            <person name="Young S.K."/>
            <person name="Zeng Q."/>
            <person name="Gargeya S."/>
            <person name="Fitzgerald M."/>
            <person name="Haas B."/>
            <person name="Abouelleil A."/>
            <person name="Allen A.W."/>
            <person name="Alvarado L."/>
            <person name="Arachchi H.M."/>
            <person name="Berlin A.M."/>
            <person name="Chapman S.B."/>
            <person name="Gainer-Dewar J."/>
            <person name="Goldberg J."/>
            <person name="Griggs A."/>
            <person name="Gujja S."/>
            <person name="Hansen M."/>
            <person name="Howarth C."/>
            <person name="Imamovic A."/>
            <person name="Ireland A."/>
            <person name="Larimer J."/>
            <person name="McCowan C."/>
            <person name="Murphy C."/>
            <person name="Pearson M."/>
            <person name="Poon T.W."/>
            <person name="Priest M."/>
            <person name="Roberts A."/>
            <person name="Saif S."/>
            <person name="Shea T."/>
            <person name="Sisk P."/>
            <person name="Sykes S."/>
            <person name="Wortman J."/>
            <person name="Nusbaum C."/>
            <person name="Birren B."/>
        </authorList>
    </citation>
    <scope>NUCLEOTIDE SEQUENCE [LARGE SCALE GENOMIC DNA]</scope>
    <source>
        <strain evidence="3 4">CBS 101466</strain>
    </source>
</reference>
<name>W2S8R6_CYPE1</name>
<keyword evidence="2" id="KW-0378">Hydrolase</keyword>
<dbReference type="GeneID" id="19977240"/>
<dbReference type="Gene3D" id="3.40.50.1820">
    <property type="entry name" value="alpha/beta hydrolase"/>
    <property type="match status" value="1"/>
</dbReference>
<proteinExistence type="inferred from homology"/>
<evidence type="ECO:0000313" key="4">
    <source>
        <dbReference type="Proteomes" id="UP000030752"/>
    </source>
</evidence>
<dbReference type="SUPFAM" id="SSF53474">
    <property type="entry name" value="alpha/beta-Hydrolases"/>
    <property type="match status" value="1"/>
</dbReference>
<dbReference type="RefSeq" id="XP_008712795.1">
    <property type="nucleotide sequence ID" value="XM_008714573.1"/>
</dbReference>
<sequence>MQLPKTISTPAATVPCSTDVQLSNAAGDEYLIQVSWPLAWEDNVDSRPSVPIFYVLDGNAHFFTLVETVRRGLAVAASTDAVVVGIGYPDCGHYVFGNRRGYDLTPPTSTYVPPRSWDGKEFTLPHGGATELLDFIQNIVRPHLLSEILPGFQPVKEVLAGHSFGGLCALHALFSHAYCFDTFIAISPTIWWNDHFLLREEKDFVQHMASHSGKRPLSLYLSYGYYEQYPKRRKTYSDEEYAKRLAHALSLRTNDDIEDMADRLGQSNLFNVVKAKGYADEDHGSVAACGLGWAVCDALDDDRFA</sequence>
<comment type="similarity">
    <text evidence="1">Belongs to the esterase D family.</text>
</comment>
<evidence type="ECO:0000313" key="3">
    <source>
        <dbReference type="EMBL" id="ETN45025.1"/>
    </source>
</evidence>
<dbReference type="InterPro" id="IPR000801">
    <property type="entry name" value="Esterase-like"/>
</dbReference>
<dbReference type="OrthoDB" id="446683at2759"/>
<evidence type="ECO:0000256" key="1">
    <source>
        <dbReference type="ARBA" id="ARBA00005622"/>
    </source>
</evidence>
<protein>
    <submittedName>
        <fullName evidence="3">Uncharacterized protein</fullName>
    </submittedName>
</protein>
<dbReference type="AlphaFoldDB" id="W2S8R6"/>
<dbReference type="InterPro" id="IPR052558">
    <property type="entry name" value="Siderophore_Hydrolase_D"/>
</dbReference>
<dbReference type="eggNOG" id="ENOG502S92V">
    <property type="taxonomic scope" value="Eukaryota"/>
</dbReference>
<dbReference type="InParanoid" id="W2S8R6"/>